<dbReference type="EMBL" id="LACI01000595">
    <property type="protein sequence ID" value="KJU86425.1"/>
    <property type="molecule type" value="Genomic_DNA"/>
</dbReference>
<reference evidence="2 3" key="1">
    <citation type="submission" date="2015-02" db="EMBL/GenBank/DDBJ databases">
        <title>Single-cell genomics of uncultivated deep-branching MTB reveals a conserved set of magnetosome genes.</title>
        <authorList>
            <person name="Kolinko S."/>
            <person name="Richter M."/>
            <person name="Glockner F.O."/>
            <person name="Brachmann A."/>
            <person name="Schuler D."/>
        </authorList>
    </citation>
    <scope>NUCLEOTIDE SEQUENCE [LARGE SCALE GENOMIC DNA]</scope>
    <source>
        <strain evidence="2">TM-1</strain>
    </source>
</reference>
<sequence length="124" mass="12977">MCIVLLAVVTLSCIANAEMYVLLDKRTTPGVGSTYRTNDEPTWTCDVSLSDNTTTSVSVRIEGSLGGVFSPTGMADYTLSPAEMASYKGSFSISGIPVRFIRANLVTLTGGSSPAVTVNCLGVK</sequence>
<organism evidence="2 3">
    <name type="scientific">Candidatus Magnetobacterium bavaricum</name>
    <dbReference type="NCBI Taxonomy" id="29290"/>
    <lineage>
        <taxon>Bacteria</taxon>
        <taxon>Pseudomonadati</taxon>
        <taxon>Nitrospirota</taxon>
        <taxon>Thermodesulfovibrionia</taxon>
        <taxon>Thermodesulfovibrionales</taxon>
        <taxon>Candidatus Magnetobacteriaceae</taxon>
        <taxon>Candidatus Magnetobacterium</taxon>
    </lineage>
</organism>
<feature type="chain" id="PRO_5005180368" evidence="1">
    <location>
        <begin position="18"/>
        <end position="124"/>
    </location>
</feature>
<accession>A0A0F3GX19</accession>
<evidence type="ECO:0000313" key="2">
    <source>
        <dbReference type="EMBL" id="KJU86425.1"/>
    </source>
</evidence>
<evidence type="ECO:0000256" key="1">
    <source>
        <dbReference type="SAM" id="SignalP"/>
    </source>
</evidence>
<feature type="signal peptide" evidence="1">
    <location>
        <begin position="1"/>
        <end position="17"/>
    </location>
</feature>
<keyword evidence="1" id="KW-0732">Signal</keyword>
<dbReference type="Proteomes" id="UP000033423">
    <property type="component" value="Unassembled WGS sequence"/>
</dbReference>
<comment type="caution">
    <text evidence="2">The sequence shown here is derived from an EMBL/GenBank/DDBJ whole genome shotgun (WGS) entry which is preliminary data.</text>
</comment>
<protein>
    <submittedName>
        <fullName evidence="2">Secreted protein</fullName>
    </submittedName>
</protein>
<dbReference type="AlphaFoldDB" id="A0A0F3GX19"/>
<proteinExistence type="predicted"/>
<name>A0A0F3GX19_9BACT</name>
<gene>
    <name evidence="2" type="ORF">MBAV_001378</name>
</gene>
<keyword evidence="3" id="KW-1185">Reference proteome</keyword>
<evidence type="ECO:0000313" key="3">
    <source>
        <dbReference type="Proteomes" id="UP000033423"/>
    </source>
</evidence>